<dbReference type="EMBL" id="SEKV01000279">
    <property type="protein sequence ID" value="TFY59947.1"/>
    <property type="molecule type" value="Genomic_DNA"/>
</dbReference>
<reference evidence="2 3" key="1">
    <citation type="submission" date="2019-01" db="EMBL/GenBank/DDBJ databases">
        <title>Genome sequencing of the rare red list fungi Fomitopsis rosea.</title>
        <authorList>
            <person name="Buettner E."/>
            <person name="Kellner H."/>
        </authorList>
    </citation>
    <scope>NUCLEOTIDE SEQUENCE [LARGE SCALE GENOMIC DNA]</scope>
    <source>
        <strain evidence="2 3">DSM 105464</strain>
    </source>
</reference>
<protein>
    <submittedName>
        <fullName evidence="2">Uncharacterized protein</fullName>
    </submittedName>
</protein>
<feature type="region of interest" description="Disordered" evidence="1">
    <location>
        <begin position="129"/>
        <end position="174"/>
    </location>
</feature>
<evidence type="ECO:0000313" key="2">
    <source>
        <dbReference type="EMBL" id="TFY59947.1"/>
    </source>
</evidence>
<dbReference type="AlphaFoldDB" id="A0A4Y9YEF1"/>
<sequence length="174" mass="18071">FVLFLSRLAQTARAPAHALDRSLAAADALALTSPKPYAICAAAASAAHPLVRIRDARSQACDPALAAHSQFATGGLAKQLLLAACIELKPLAARPSGRTRARRNATTYACLHSILPLDATAVCISQPQSRSHPLIRRPRPPAGEPATLRGSEAPPEPIIDVTAGTSSSGMLSLC</sequence>
<evidence type="ECO:0000313" key="3">
    <source>
        <dbReference type="Proteomes" id="UP000298390"/>
    </source>
</evidence>
<feature type="non-terminal residue" evidence="2">
    <location>
        <position position="1"/>
    </location>
</feature>
<proteinExistence type="predicted"/>
<dbReference type="Proteomes" id="UP000298390">
    <property type="component" value="Unassembled WGS sequence"/>
</dbReference>
<feature type="compositionally biased region" description="Polar residues" evidence="1">
    <location>
        <begin position="163"/>
        <end position="174"/>
    </location>
</feature>
<organism evidence="2 3">
    <name type="scientific">Rhodofomes roseus</name>
    <dbReference type="NCBI Taxonomy" id="34475"/>
    <lineage>
        <taxon>Eukaryota</taxon>
        <taxon>Fungi</taxon>
        <taxon>Dikarya</taxon>
        <taxon>Basidiomycota</taxon>
        <taxon>Agaricomycotina</taxon>
        <taxon>Agaricomycetes</taxon>
        <taxon>Polyporales</taxon>
        <taxon>Rhodofomes</taxon>
    </lineage>
</organism>
<evidence type="ECO:0000256" key="1">
    <source>
        <dbReference type="SAM" id="MobiDB-lite"/>
    </source>
</evidence>
<name>A0A4Y9YEF1_9APHY</name>
<accession>A0A4Y9YEF1</accession>
<gene>
    <name evidence="2" type="ORF">EVJ58_g5452</name>
</gene>
<comment type="caution">
    <text evidence="2">The sequence shown here is derived from an EMBL/GenBank/DDBJ whole genome shotgun (WGS) entry which is preliminary data.</text>
</comment>